<name>A0A423SR88_PENVA</name>
<dbReference type="Pfam" id="PF25244">
    <property type="entry name" value="PML_C"/>
    <property type="match status" value="1"/>
</dbReference>
<dbReference type="Proteomes" id="UP000283509">
    <property type="component" value="Unassembled WGS sequence"/>
</dbReference>
<reference evidence="2 3" key="2">
    <citation type="submission" date="2019-01" db="EMBL/GenBank/DDBJ databases">
        <title>The decoding of complex shrimp genome reveals the adaptation for benthos swimmer, frequently molting mechanism and breeding impact on genome.</title>
        <authorList>
            <person name="Sun Y."/>
            <person name="Gao Y."/>
            <person name="Yu Y."/>
        </authorList>
    </citation>
    <scope>NUCLEOTIDE SEQUENCE [LARGE SCALE GENOMIC DNA]</scope>
    <source>
        <tissue evidence="2">Muscle</tissue>
    </source>
</reference>
<dbReference type="AlphaFoldDB" id="A0A423SR88"/>
<gene>
    <name evidence="2" type="ORF">C7M84_015223</name>
</gene>
<evidence type="ECO:0000313" key="2">
    <source>
        <dbReference type="EMBL" id="ROT66730.1"/>
    </source>
</evidence>
<sequence length="357" mass="41011">MLSGAERYHVSTQVRYDSITAVRYVVIKRKYSTGRTCAEGQNLSSCRSLSVSRFILTMAEYQEVREASGVKFVWPAARQIVLDENMNIVFLSLVWTSKKWGKCLAQITAVFEEDYLDAYARPTCTKYVDGQYLKWAADLEWDGSTMKKRGEAIPEDDVLELEAALTLLVEWLKEKEPVVCVVGDFMLNDSCPLVNLLMQVGLYKTFTSICRGFVRGFAIFEDKGTNLGKVVYNARRFRNAMQAIDCDLQLFQEYSMTVENVQEYYAETEKSYWARTSFKALFDQNVISRGHARRLAYEGWTLKDMKKIYKDDGEEVLKAKLRLVSHDEFVNLQGKVKPDVLSEEDIIGICNFLNENL</sequence>
<keyword evidence="3" id="KW-1185">Reference proteome</keyword>
<evidence type="ECO:0000259" key="1">
    <source>
        <dbReference type="Pfam" id="PF25244"/>
    </source>
</evidence>
<feature type="domain" description="PML C-terminal" evidence="1">
    <location>
        <begin position="276"/>
        <end position="327"/>
    </location>
</feature>
<dbReference type="InterPro" id="IPR057617">
    <property type="entry name" value="PML_C"/>
</dbReference>
<proteinExistence type="predicted"/>
<reference evidence="2 3" key="1">
    <citation type="submission" date="2018-04" db="EMBL/GenBank/DDBJ databases">
        <authorList>
            <person name="Zhang X."/>
            <person name="Yuan J."/>
            <person name="Li F."/>
            <person name="Xiang J."/>
        </authorList>
    </citation>
    <scope>NUCLEOTIDE SEQUENCE [LARGE SCALE GENOMIC DNA]</scope>
    <source>
        <tissue evidence="2">Muscle</tissue>
    </source>
</reference>
<comment type="caution">
    <text evidence="2">The sequence shown here is derived from an EMBL/GenBank/DDBJ whole genome shotgun (WGS) entry which is preliminary data.</text>
</comment>
<dbReference type="OrthoDB" id="6345605at2759"/>
<accession>A0A423SR88</accession>
<evidence type="ECO:0000313" key="3">
    <source>
        <dbReference type="Proteomes" id="UP000283509"/>
    </source>
</evidence>
<organism evidence="2 3">
    <name type="scientific">Penaeus vannamei</name>
    <name type="common">Whiteleg shrimp</name>
    <name type="synonym">Litopenaeus vannamei</name>
    <dbReference type="NCBI Taxonomy" id="6689"/>
    <lineage>
        <taxon>Eukaryota</taxon>
        <taxon>Metazoa</taxon>
        <taxon>Ecdysozoa</taxon>
        <taxon>Arthropoda</taxon>
        <taxon>Crustacea</taxon>
        <taxon>Multicrustacea</taxon>
        <taxon>Malacostraca</taxon>
        <taxon>Eumalacostraca</taxon>
        <taxon>Eucarida</taxon>
        <taxon>Decapoda</taxon>
        <taxon>Dendrobranchiata</taxon>
        <taxon>Penaeoidea</taxon>
        <taxon>Penaeidae</taxon>
        <taxon>Penaeus</taxon>
    </lineage>
</organism>
<protein>
    <recommendedName>
        <fullName evidence="1">PML C-terminal domain-containing protein</fullName>
    </recommendedName>
</protein>
<dbReference type="EMBL" id="QCYY01002897">
    <property type="protein sequence ID" value="ROT66730.1"/>
    <property type="molecule type" value="Genomic_DNA"/>
</dbReference>